<proteinExistence type="predicted"/>
<dbReference type="STRING" id="104663.SAMN04488121_102444"/>
<sequence>MKIYPKVLLRVPQLKLNASLYTEWEKLKASIAISSTDFYKQIKDVTAEELDKLPRAVYHTIWKYFNRSQYRATPYGSFAGCGVVEMDTSTEDNEIVVKDSKILHKFPCWTLTDKLALQITVVTADTLVCNNSSCYSVGNQIRFVAREEDSFILAETDGLELFLQVLDSCKVPVAASVLLATIEGCSIAVIQEMVDLQLLLTSNAPNIIGQDYFERLGYVATTDDPLYILAERKVLEAKLTSKTFQDLPELISLMHHFVPDPAFDDLERFKAAFSRKFEQRVVPLMVALDPELGVGYANLDLALGLEAPIAAPPRIEGVNDKRVMVDLLFKSLIDSGCKVIQLEHLNMQPGKVNKVIPGSLGVLGAVVDDLLIIEQIGGPTANRLLGRFSLIGKDIEQMCTAIAAEELAANPGVLFFDIGYTDEVSVDNVNRRKQIYPYQLSLLNYDDSHGALYLADIDVSVIGDQVILYDRNRGKRIVPRLSSGYNYKRSNLAVYRFLNDLQHDGLKTNFSLKLTDYFPDENFYPRLQYKNIVLSPAQWRISTAALQRQAAGTIDIHILADYLKSMGLEKYAVTRTEDRTMVFDLDNQADLNELLHVMSKFDSFILEEGFIANCPLVRDKQGNGYAHQFVLSLVNEQKQYDPIELRDYMPAHTEGFKKIFLPCDEWLYFEIYTHPLRIDPLLDGPIRFLLKEEREKIESWFFVRYDENGTHLRLRLRLKKPSDHLHMIQQLNAVLRSEMISGIVSDVKVCSYKREAERYGEDLMASIEKHFCLDSLYVLEVLASGATEEEKYRLCTDMLMAILDALGDLTGEGMMYVDKVCQAFSEEYQTTGDGFKALNRHFQRMLKSPLPIDDDTLSASFETCKSSAKELQSNCPDDRKVKLMADLIHMHANRMFPSHQRSHEMMVYYFCQKMLLRQKAFEKHAEDSGNKKNLLLQRKTG</sequence>
<dbReference type="Pfam" id="PF14028">
    <property type="entry name" value="Lant_dehydr_C"/>
    <property type="match status" value="1"/>
</dbReference>
<evidence type="ECO:0000259" key="2">
    <source>
        <dbReference type="Pfam" id="PF14028"/>
    </source>
</evidence>
<evidence type="ECO:0000313" key="4">
    <source>
        <dbReference type="Proteomes" id="UP000199045"/>
    </source>
</evidence>
<protein>
    <submittedName>
        <fullName evidence="3">Thiopeptide-type bacteriocin biosynthesis domain-containing protein</fullName>
    </submittedName>
</protein>
<evidence type="ECO:0000313" key="3">
    <source>
        <dbReference type="EMBL" id="SDF61461.1"/>
    </source>
</evidence>
<feature type="domain" description="Thiopeptide-type bacteriocin biosynthesis" evidence="2">
    <location>
        <begin position="666"/>
        <end position="914"/>
    </location>
</feature>
<evidence type="ECO:0000259" key="1">
    <source>
        <dbReference type="Pfam" id="PF04738"/>
    </source>
</evidence>
<dbReference type="InterPro" id="IPR006827">
    <property type="entry name" value="Lant_deHydtase_N"/>
</dbReference>
<dbReference type="OrthoDB" id="1273722at2"/>
<dbReference type="Proteomes" id="UP000199045">
    <property type="component" value="Unassembled WGS sequence"/>
</dbReference>
<feature type="domain" description="Lantibiotic dehydratase N-terminal" evidence="1">
    <location>
        <begin position="26"/>
        <end position="216"/>
    </location>
</feature>
<feature type="domain" description="Lantibiotic dehydratase N-terminal" evidence="1">
    <location>
        <begin position="232"/>
        <end position="594"/>
    </location>
</feature>
<accession>A0A1G7MIB8</accession>
<dbReference type="InterPro" id="IPR023809">
    <property type="entry name" value="Thiopep_bacteriocin_synth_dom"/>
</dbReference>
<name>A0A1G7MIB8_CHIFI</name>
<dbReference type="AlphaFoldDB" id="A0A1G7MIB8"/>
<reference evidence="4" key="1">
    <citation type="submission" date="2016-10" db="EMBL/GenBank/DDBJ databases">
        <authorList>
            <person name="Varghese N."/>
            <person name="Submissions S."/>
        </authorList>
    </citation>
    <scope>NUCLEOTIDE SEQUENCE [LARGE SCALE GENOMIC DNA]</scope>
    <source>
        <strain evidence="4">DSM 527</strain>
    </source>
</reference>
<gene>
    <name evidence="3" type="ORF">SAMN04488121_102444</name>
</gene>
<dbReference type="RefSeq" id="WP_089830810.1">
    <property type="nucleotide sequence ID" value="NZ_FNBN01000002.1"/>
</dbReference>
<dbReference type="NCBIfam" id="TIGR03891">
    <property type="entry name" value="thiopep_ocin"/>
    <property type="match status" value="1"/>
</dbReference>
<dbReference type="EMBL" id="FNBN01000002">
    <property type="protein sequence ID" value="SDF61461.1"/>
    <property type="molecule type" value="Genomic_DNA"/>
</dbReference>
<dbReference type="Pfam" id="PF04738">
    <property type="entry name" value="Lant_dehydr_N"/>
    <property type="match status" value="2"/>
</dbReference>
<organism evidence="3 4">
    <name type="scientific">Chitinophaga filiformis</name>
    <name type="common">Myxococcus filiformis</name>
    <name type="synonym">Flexibacter filiformis</name>
    <dbReference type="NCBI Taxonomy" id="104663"/>
    <lineage>
        <taxon>Bacteria</taxon>
        <taxon>Pseudomonadati</taxon>
        <taxon>Bacteroidota</taxon>
        <taxon>Chitinophagia</taxon>
        <taxon>Chitinophagales</taxon>
        <taxon>Chitinophagaceae</taxon>
        <taxon>Chitinophaga</taxon>
    </lineage>
</organism>